<comment type="caution">
    <text evidence="1">The sequence shown here is derived from an EMBL/GenBank/DDBJ whole genome shotgun (WGS) entry which is preliminary data.</text>
</comment>
<organism evidence="1 2">
    <name type="scientific">Caenorhabditis auriculariae</name>
    <dbReference type="NCBI Taxonomy" id="2777116"/>
    <lineage>
        <taxon>Eukaryota</taxon>
        <taxon>Metazoa</taxon>
        <taxon>Ecdysozoa</taxon>
        <taxon>Nematoda</taxon>
        <taxon>Chromadorea</taxon>
        <taxon>Rhabditida</taxon>
        <taxon>Rhabditina</taxon>
        <taxon>Rhabditomorpha</taxon>
        <taxon>Rhabditoidea</taxon>
        <taxon>Rhabditidae</taxon>
        <taxon>Peloderinae</taxon>
        <taxon>Caenorhabditis</taxon>
    </lineage>
</organism>
<dbReference type="EMBL" id="CAJGYM010000022">
    <property type="protein sequence ID" value="CAD6191537.1"/>
    <property type="molecule type" value="Genomic_DNA"/>
</dbReference>
<evidence type="ECO:0000313" key="2">
    <source>
        <dbReference type="Proteomes" id="UP000835052"/>
    </source>
</evidence>
<dbReference type="OrthoDB" id="5875621at2759"/>
<sequence length="268" mass="30840">MRAVEYAVEDGLVYSFCYLALNSKLQSDSMSVRNIFGMQESQLQSYAHPMFRLRGVSPGCRRCGAPSETPQHVVAGCIQYRATLMLERHNQVARNFFYWACRKFEATHVHHTQEVPVESIGLDGTVIWWDRYVATPVKLRHYRPDMIIYRKWTREIFVIEVGVSWFTRLDDQYSMKYQKYAVNSTLLDTDSLPYPPGPSLALELQKMYGCVVRVLPFVIGCGGEVTEKYRETLNLLPGVTTKEVEDLLVRTQRSAILSTDRIIKAHLS</sequence>
<gene>
    <name evidence="1" type="ORF">CAUJ_LOCUS7456</name>
</gene>
<dbReference type="AlphaFoldDB" id="A0A8S1H8D4"/>
<protein>
    <submittedName>
        <fullName evidence="1">Uncharacterized protein</fullName>
    </submittedName>
</protein>
<keyword evidence="2" id="KW-1185">Reference proteome</keyword>
<accession>A0A8S1H8D4</accession>
<dbReference type="Proteomes" id="UP000835052">
    <property type="component" value="Unassembled WGS sequence"/>
</dbReference>
<reference evidence="1" key="1">
    <citation type="submission" date="2020-10" db="EMBL/GenBank/DDBJ databases">
        <authorList>
            <person name="Kikuchi T."/>
        </authorList>
    </citation>
    <scope>NUCLEOTIDE SEQUENCE</scope>
    <source>
        <strain evidence="1">NKZ352</strain>
    </source>
</reference>
<proteinExistence type="predicted"/>
<evidence type="ECO:0000313" key="1">
    <source>
        <dbReference type="EMBL" id="CAD6191537.1"/>
    </source>
</evidence>
<name>A0A8S1H8D4_9PELO</name>